<name>A0A1L9Q4B0_ASPVE</name>
<keyword evidence="3" id="KW-1185">Reference proteome</keyword>
<feature type="compositionally biased region" description="Basic residues" evidence="1">
    <location>
        <begin position="320"/>
        <end position="333"/>
    </location>
</feature>
<dbReference type="Pfam" id="PF12511">
    <property type="entry name" value="DUF3716"/>
    <property type="match status" value="1"/>
</dbReference>
<evidence type="ECO:0000256" key="1">
    <source>
        <dbReference type="SAM" id="MobiDB-lite"/>
    </source>
</evidence>
<feature type="region of interest" description="Disordered" evidence="1">
    <location>
        <begin position="454"/>
        <end position="551"/>
    </location>
</feature>
<feature type="compositionally biased region" description="Basic and acidic residues" evidence="1">
    <location>
        <begin position="487"/>
        <end position="507"/>
    </location>
</feature>
<feature type="region of interest" description="Disordered" evidence="1">
    <location>
        <begin position="320"/>
        <end position="431"/>
    </location>
</feature>
<dbReference type="InterPro" id="IPR022190">
    <property type="entry name" value="DUF3716"/>
</dbReference>
<dbReference type="OrthoDB" id="4511014at2759"/>
<dbReference type="Proteomes" id="UP000184073">
    <property type="component" value="Unassembled WGS sequence"/>
</dbReference>
<sequence length="551" mass="60780">MVGTRSTRNQAKEPKREPLRERTLSYDNPNALGDAGEDQAARQESGKLSVAAKDIARYLEINRSIDWNEKTGPQRAGAGKQRTASVLQRRGDIAQPACSRCEQGSRVFGSCVAAPVISGYAFQSGACANCIWDGKEKACSLRGETLPLDSVSVRQFTGDGFNLRHAIREEAWIDGDPSQPDLPEPPKRDVFVDASSEVRPTSEDTDKGNDDKGSNDRNSSDKENVDVAGFFNEFKLDSSFARIGTSQHGPRCHFDGVELKFPISREIWKSERRLLKARSDLAHFVAIIDTRLFEMGYARSDAVFWEREARRMTRLFATGKRRKDITAPSRRRSLTPPPKIVVSEANAPSLPLQASHAPQSEPPQPTDKTKKAPTAPSQRLLPPIKIGTKQSSRPPTVATSSRDRSVWDRPGSPDYSDKENENRSAGPVHEAERFENLHDAVKLFEAAMKNYPKAAANVSAEDPAEAPQAPAPAAAKGASVGSDEEGSESRKHPTTENVRPEFTDRQRRAAGGTMGPIWAMRRSRPEAFDEGSPPIVSKRHRSERHGDRARE</sequence>
<feature type="compositionally biased region" description="Polar residues" evidence="1">
    <location>
        <begin position="388"/>
        <end position="400"/>
    </location>
</feature>
<feature type="compositionally biased region" description="Basic and acidic residues" evidence="1">
    <location>
        <begin position="10"/>
        <end position="24"/>
    </location>
</feature>
<dbReference type="VEuPathDB" id="FungiDB:ASPVEDRAFT_34745"/>
<evidence type="ECO:0000313" key="3">
    <source>
        <dbReference type="Proteomes" id="UP000184073"/>
    </source>
</evidence>
<organism evidence="2 3">
    <name type="scientific">Aspergillus versicolor CBS 583.65</name>
    <dbReference type="NCBI Taxonomy" id="1036611"/>
    <lineage>
        <taxon>Eukaryota</taxon>
        <taxon>Fungi</taxon>
        <taxon>Dikarya</taxon>
        <taxon>Ascomycota</taxon>
        <taxon>Pezizomycotina</taxon>
        <taxon>Eurotiomycetes</taxon>
        <taxon>Eurotiomycetidae</taxon>
        <taxon>Eurotiales</taxon>
        <taxon>Aspergillaceae</taxon>
        <taxon>Aspergillus</taxon>
        <taxon>Aspergillus subgen. Nidulantes</taxon>
    </lineage>
</organism>
<protein>
    <submittedName>
        <fullName evidence="2">Uncharacterized protein</fullName>
    </submittedName>
</protein>
<gene>
    <name evidence="2" type="ORF">ASPVEDRAFT_34745</name>
</gene>
<dbReference type="RefSeq" id="XP_040674366.1">
    <property type="nucleotide sequence ID" value="XM_040810887.1"/>
</dbReference>
<feature type="compositionally biased region" description="Low complexity" evidence="1">
    <location>
        <begin position="465"/>
        <end position="475"/>
    </location>
</feature>
<proteinExistence type="predicted"/>
<dbReference type="EMBL" id="KV878140">
    <property type="protein sequence ID" value="OJJ08604.1"/>
    <property type="molecule type" value="Genomic_DNA"/>
</dbReference>
<reference evidence="3" key="1">
    <citation type="journal article" date="2017" name="Genome Biol.">
        <title>Comparative genomics reveals high biological diversity and specific adaptations in the industrially and medically important fungal genus Aspergillus.</title>
        <authorList>
            <person name="de Vries R.P."/>
            <person name="Riley R."/>
            <person name="Wiebenga A."/>
            <person name="Aguilar-Osorio G."/>
            <person name="Amillis S."/>
            <person name="Uchima C.A."/>
            <person name="Anderluh G."/>
            <person name="Asadollahi M."/>
            <person name="Askin M."/>
            <person name="Barry K."/>
            <person name="Battaglia E."/>
            <person name="Bayram O."/>
            <person name="Benocci T."/>
            <person name="Braus-Stromeyer S.A."/>
            <person name="Caldana C."/>
            <person name="Canovas D."/>
            <person name="Cerqueira G.C."/>
            <person name="Chen F."/>
            <person name="Chen W."/>
            <person name="Choi C."/>
            <person name="Clum A."/>
            <person name="Dos Santos R.A."/>
            <person name="Damasio A.R."/>
            <person name="Diallinas G."/>
            <person name="Emri T."/>
            <person name="Fekete E."/>
            <person name="Flipphi M."/>
            <person name="Freyberg S."/>
            <person name="Gallo A."/>
            <person name="Gournas C."/>
            <person name="Habgood R."/>
            <person name="Hainaut M."/>
            <person name="Harispe M.L."/>
            <person name="Henrissat B."/>
            <person name="Hilden K.S."/>
            <person name="Hope R."/>
            <person name="Hossain A."/>
            <person name="Karabika E."/>
            <person name="Karaffa L."/>
            <person name="Karanyi Z."/>
            <person name="Krasevec N."/>
            <person name="Kuo A."/>
            <person name="Kusch H."/>
            <person name="LaButti K."/>
            <person name="Lagendijk E.L."/>
            <person name="Lapidus A."/>
            <person name="Levasseur A."/>
            <person name="Lindquist E."/>
            <person name="Lipzen A."/>
            <person name="Logrieco A.F."/>
            <person name="MacCabe A."/>
            <person name="Maekelae M.R."/>
            <person name="Malavazi I."/>
            <person name="Melin P."/>
            <person name="Meyer V."/>
            <person name="Mielnichuk N."/>
            <person name="Miskei M."/>
            <person name="Molnar A.P."/>
            <person name="Mule G."/>
            <person name="Ngan C.Y."/>
            <person name="Orejas M."/>
            <person name="Orosz E."/>
            <person name="Ouedraogo J.P."/>
            <person name="Overkamp K.M."/>
            <person name="Park H.-S."/>
            <person name="Perrone G."/>
            <person name="Piumi F."/>
            <person name="Punt P.J."/>
            <person name="Ram A.F."/>
            <person name="Ramon A."/>
            <person name="Rauscher S."/>
            <person name="Record E."/>
            <person name="Riano-Pachon D.M."/>
            <person name="Robert V."/>
            <person name="Roehrig J."/>
            <person name="Ruller R."/>
            <person name="Salamov A."/>
            <person name="Salih N.S."/>
            <person name="Samson R.A."/>
            <person name="Sandor E."/>
            <person name="Sanguinetti M."/>
            <person name="Schuetze T."/>
            <person name="Sepcic K."/>
            <person name="Shelest E."/>
            <person name="Sherlock G."/>
            <person name="Sophianopoulou V."/>
            <person name="Squina F.M."/>
            <person name="Sun H."/>
            <person name="Susca A."/>
            <person name="Todd R.B."/>
            <person name="Tsang A."/>
            <person name="Unkles S.E."/>
            <person name="van de Wiele N."/>
            <person name="van Rossen-Uffink D."/>
            <person name="Oliveira J.V."/>
            <person name="Vesth T.C."/>
            <person name="Visser J."/>
            <person name="Yu J.-H."/>
            <person name="Zhou M."/>
            <person name="Andersen M.R."/>
            <person name="Archer D.B."/>
            <person name="Baker S.E."/>
            <person name="Benoit I."/>
            <person name="Brakhage A.A."/>
            <person name="Braus G.H."/>
            <person name="Fischer R."/>
            <person name="Frisvad J.C."/>
            <person name="Goldman G.H."/>
            <person name="Houbraken J."/>
            <person name="Oakley B."/>
            <person name="Pocsi I."/>
            <person name="Scazzocchio C."/>
            <person name="Seiboth B."/>
            <person name="vanKuyk P.A."/>
            <person name="Wortman J."/>
            <person name="Dyer P.S."/>
            <person name="Grigoriev I.V."/>
        </authorList>
    </citation>
    <scope>NUCLEOTIDE SEQUENCE [LARGE SCALE GENOMIC DNA]</scope>
    <source>
        <strain evidence="3">CBS 583.65</strain>
    </source>
</reference>
<dbReference type="GeneID" id="63726398"/>
<accession>A0A1L9Q4B0</accession>
<feature type="region of interest" description="Disordered" evidence="1">
    <location>
        <begin position="1"/>
        <end position="46"/>
    </location>
</feature>
<feature type="compositionally biased region" description="Basic and acidic residues" evidence="1">
    <location>
        <begin position="200"/>
        <end position="223"/>
    </location>
</feature>
<feature type="region of interest" description="Disordered" evidence="1">
    <location>
        <begin position="173"/>
        <end position="223"/>
    </location>
</feature>
<evidence type="ECO:0000313" key="2">
    <source>
        <dbReference type="EMBL" id="OJJ08604.1"/>
    </source>
</evidence>
<dbReference type="AlphaFoldDB" id="A0A1L9Q4B0"/>